<evidence type="ECO:0000313" key="2">
    <source>
        <dbReference type="EMBL" id="NVM95786.1"/>
    </source>
</evidence>
<keyword evidence="3" id="KW-1185">Reference proteome</keyword>
<organism evidence="2 3">
    <name type="scientific">Arthrobacter wenxiniae</name>
    <dbReference type="NCBI Taxonomy" id="2713570"/>
    <lineage>
        <taxon>Bacteria</taxon>
        <taxon>Bacillati</taxon>
        <taxon>Actinomycetota</taxon>
        <taxon>Actinomycetes</taxon>
        <taxon>Micrococcales</taxon>
        <taxon>Micrococcaceae</taxon>
        <taxon>Arthrobacter</taxon>
    </lineage>
</organism>
<evidence type="ECO:0000256" key="1">
    <source>
        <dbReference type="SAM" id="MobiDB-lite"/>
    </source>
</evidence>
<dbReference type="GO" id="GO:0019684">
    <property type="term" value="P:photosynthesis, light reaction"/>
    <property type="evidence" value="ECO:0007669"/>
    <property type="project" value="InterPro"/>
</dbReference>
<feature type="compositionally biased region" description="Pro residues" evidence="1">
    <location>
        <begin position="212"/>
        <end position="229"/>
    </location>
</feature>
<comment type="caution">
    <text evidence="2">The sequence shown here is derived from an EMBL/GenBank/DDBJ whole genome shotgun (WGS) entry which is preliminary data.</text>
</comment>
<dbReference type="InterPro" id="IPR011033">
    <property type="entry name" value="PRC_barrel-like_sf"/>
</dbReference>
<accession>A0A7Y7M0I9</accession>
<feature type="region of interest" description="Disordered" evidence="1">
    <location>
        <begin position="120"/>
        <end position="229"/>
    </location>
</feature>
<sequence>MLSLQDIDAIILSGGIVIDPAGDKIGSVEQVFTTGDAGVPAFVTVRTGLFGMSESFVPLEGASLDGTVITAAYAKDLVKNGPRIDSDRGTITDTQEQELYRYFSIEGFPGAVTEAVTADTAGGTPATESNSLNESPAGAKAPDRSTPAQAALAEPAGRVHAGHAAAGPPPPPPPPHLHRHVPEPPHPREPPPGGPGPRQPRGGTGPGGRGPGPHPPGPPAQLPPKPSGT</sequence>
<feature type="compositionally biased region" description="Low complexity" evidence="1">
    <location>
        <begin position="155"/>
        <end position="166"/>
    </location>
</feature>
<evidence type="ECO:0008006" key="4">
    <source>
        <dbReference type="Google" id="ProtNLM"/>
    </source>
</evidence>
<proteinExistence type="predicted"/>
<reference evidence="2 3" key="1">
    <citation type="submission" date="2020-02" db="EMBL/GenBank/DDBJ databases">
        <title>Genome sequence of strain AETb3-4.</title>
        <authorList>
            <person name="Gao J."/>
            <person name="Zhang X."/>
        </authorList>
    </citation>
    <scope>NUCLEOTIDE SEQUENCE [LARGE SCALE GENOMIC DNA]</scope>
    <source>
        <strain evidence="2 3">AETb3-4</strain>
    </source>
</reference>
<dbReference type="SUPFAM" id="SSF50346">
    <property type="entry name" value="PRC-barrel domain"/>
    <property type="match status" value="1"/>
</dbReference>
<gene>
    <name evidence="2" type="ORF">G6034_12860</name>
</gene>
<dbReference type="Gene3D" id="3.90.50.10">
    <property type="entry name" value="Photosynthetic Reaction Center, subunit H, domain 2"/>
    <property type="match status" value="1"/>
</dbReference>
<feature type="compositionally biased region" description="Basic and acidic residues" evidence="1">
    <location>
        <begin position="180"/>
        <end position="189"/>
    </location>
</feature>
<protein>
    <recommendedName>
        <fullName evidence="4">PRC-barrel domain-containing protein</fullName>
    </recommendedName>
</protein>
<feature type="compositionally biased region" description="Gly residues" evidence="1">
    <location>
        <begin position="202"/>
        <end position="211"/>
    </location>
</feature>
<dbReference type="AlphaFoldDB" id="A0A7Y7M0I9"/>
<dbReference type="GO" id="GO:0030077">
    <property type="term" value="C:plasma membrane light-harvesting complex"/>
    <property type="evidence" value="ECO:0007669"/>
    <property type="project" value="InterPro"/>
</dbReference>
<dbReference type="EMBL" id="JAAMFM010000020">
    <property type="protein sequence ID" value="NVM95786.1"/>
    <property type="molecule type" value="Genomic_DNA"/>
</dbReference>
<dbReference type="Proteomes" id="UP000543556">
    <property type="component" value="Unassembled WGS sequence"/>
</dbReference>
<dbReference type="RefSeq" id="WP_176635512.1">
    <property type="nucleotide sequence ID" value="NZ_JAAMFM010000020.1"/>
</dbReference>
<dbReference type="InterPro" id="IPR014747">
    <property type="entry name" value="Bac_photo_RC_H_C"/>
</dbReference>
<name>A0A7Y7M0I9_9MICC</name>
<evidence type="ECO:0000313" key="3">
    <source>
        <dbReference type="Proteomes" id="UP000543556"/>
    </source>
</evidence>